<evidence type="ECO:0000259" key="8">
    <source>
        <dbReference type="PROSITE" id="PS50893"/>
    </source>
</evidence>
<keyword evidence="5 7" id="KW-1133">Transmembrane helix</keyword>
<dbReference type="InterPro" id="IPR003593">
    <property type="entry name" value="AAA+_ATPase"/>
</dbReference>
<dbReference type="Pfam" id="PF00005">
    <property type="entry name" value="ABC_tran"/>
    <property type="match status" value="1"/>
</dbReference>
<dbReference type="InterPro" id="IPR036640">
    <property type="entry name" value="ABC1_TM_sf"/>
</dbReference>
<dbReference type="InterPro" id="IPR027417">
    <property type="entry name" value="P-loop_NTPase"/>
</dbReference>
<organism evidence="10 11">
    <name type="scientific">Streptomyces luteireticuli</name>
    <dbReference type="NCBI Taxonomy" id="173858"/>
    <lineage>
        <taxon>Bacteria</taxon>
        <taxon>Bacillati</taxon>
        <taxon>Actinomycetota</taxon>
        <taxon>Actinomycetes</taxon>
        <taxon>Kitasatosporales</taxon>
        <taxon>Streptomycetaceae</taxon>
        <taxon>Streptomyces</taxon>
    </lineage>
</organism>
<dbReference type="InterPro" id="IPR003439">
    <property type="entry name" value="ABC_transporter-like_ATP-bd"/>
</dbReference>
<comment type="caution">
    <text evidence="10">The sequence shown here is derived from an EMBL/GenBank/DDBJ whole genome shotgun (WGS) entry which is preliminary data.</text>
</comment>
<feature type="transmembrane region" description="Helical" evidence="7">
    <location>
        <begin position="60"/>
        <end position="85"/>
    </location>
</feature>
<dbReference type="InterPro" id="IPR011527">
    <property type="entry name" value="ABC1_TM_dom"/>
</dbReference>
<dbReference type="PROSITE" id="PS50929">
    <property type="entry name" value="ABC_TM1F"/>
    <property type="match status" value="1"/>
</dbReference>
<feature type="transmembrane region" description="Helical" evidence="7">
    <location>
        <begin position="164"/>
        <end position="182"/>
    </location>
</feature>
<feature type="transmembrane region" description="Helical" evidence="7">
    <location>
        <begin position="138"/>
        <end position="158"/>
    </location>
</feature>
<dbReference type="Proteomes" id="UP001500879">
    <property type="component" value="Unassembled WGS sequence"/>
</dbReference>
<dbReference type="Pfam" id="PF00664">
    <property type="entry name" value="ABC_membrane"/>
    <property type="match status" value="1"/>
</dbReference>
<keyword evidence="11" id="KW-1185">Reference proteome</keyword>
<reference evidence="11" key="1">
    <citation type="journal article" date="2019" name="Int. J. Syst. Evol. Microbiol.">
        <title>The Global Catalogue of Microorganisms (GCM) 10K type strain sequencing project: providing services to taxonomists for standard genome sequencing and annotation.</title>
        <authorList>
            <consortium name="The Broad Institute Genomics Platform"/>
            <consortium name="The Broad Institute Genome Sequencing Center for Infectious Disease"/>
            <person name="Wu L."/>
            <person name="Ma J."/>
        </authorList>
    </citation>
    <scope>NUCLEOTIDE SEQUENCE [LARGE SCALE GENOMIC DNA]</scope>
    <source>
        <strain evidence="11">JCM 4788</strain>
    </source>
</reference>
<dbReference type="PANTHER" id="PTHR43394">
    <property type="entry name" value="ATP-DEPENDENT PERMEASE MDL1, MITOCHONDRIAL"/>
    <property type="match status" value="1"/>
</dbReference>
<evidence type="ECO:0000313" key="11">
    <source>
        <dbReference type="Proteomes" id="UP001500879"/>
    </source>
</evidence>
<dbReference type="Gene3D" id="1.20.1560.10">
    <property type="entry name" value="ABC transporter type 1, transmembrane domain"/>
    <property type="match status" value="1"/>
</dbReference>
<evidence type="ECO:0000256" key="2">
    <source>
        <dbReference type="ARBA" id="ARBA00022692"/>
    </source>
</evidence>
<dbReference type="SUPFAM" id="SSF52540">
    <property type="entry name" value="P-loop containing nucleoside triphosphate hydrolases"/>
    <property type="match status" value="1"/>
</dbReference>
<dbReference type="InterPro" id="IPR039421">
    <property type="entry name" value="Type_1_exporter"/>
</dbReference>
<keyword evidence="3" id="KW-0547">Nucleotide-binding</keyword>
<evidence type="ECO:0000256" key="1">
    <source>
        <dbReference type="ARBA" id="ARBA00004651"/>
    </source>
</evidence>
<feature type="domain" description="ABC transporter" evidence="8">
    <location>
        <begin position="346"/>
        <end position="578"/>
    </location>
</feature>
<dbReference type="CDD" id="cd18551">
    <property type="entry name" value="ABC_6TM_LmrA_like"/>
    <property type="match status" value="1"/>
</dbReference>
<sequence length="582" mass="61533">MSDSTPSARSQLPLLWRLGRGRGAAMAGLLVLDLLSYGTVLAQPRVVKWLLDSVSTGAGFVPGLVALCGVAVLSGVLLFTSNYLLGRFGQRIVLGVRSDMIGALLRARAVAVQREPVGDVLSRVGSDTTLLERAVAEALVRGAGAPLVLLATVLLMALTDLTMALVLLAIAVLGGGIEWLVLRRLYRATEATQAGVGEMLTGLQRVLVAFRTVKASGTEAQEARGVVGRAEAAYRQGAQAARWSALVGACSGVIMDVMFLTALGMGAAKIAAGTLSFGDLVAFLLYVMYVRAPIGAMTQAASAVSEGLAALGRIQRVLAVPAEPDGADADAVPVPAPAGERPPTGIVLEKVSAGYDGTTVLNGISLHVPRGLTVVTGPSGIGKTTLLNLIERFLDAEQGRVFLDGVDIRALRRSDLRRRLAYVEQDAPLLGTTIRQAVRYGTGCTDDREALDALRAVGLADWLTGLPHGLDTVVDERAVSVSGGQRQRLAVARALLRRADVLLLDEVTSQLDADSEEILLRTIADRSRTRIVLAVTHRIAVARRADLVVVLDEGRIRAAGHHTELMRSDPLYRRLATTEVTR</sequence>
<proteinExistence type="predicted"/>
<dbReference type="GO" id="GO:0005524">
    <property type="term" value="F:ATP binding"/>
    <property type="evidence" value="ECO:0007669"/>
    <property type="project" value="UniProtKB-KW"/>
</dbReference>
<feature type="domain" description="ABC transmembrane type-1" evidence="9">
    <location>
        <begin position="34"/>
        <end position="306"/>
    </location>
</feature>
<keyword evidence="2 7" id="KW-0812">Transmembrane</keyword>
<dbReference type="PROSITE" id="PS50893">
    <property type="entry name" value="ABC_TRANSPORTER_2"/>
    <property type="match status" value="1"/>
</dbReference>
<dbReference type="SMART" id="SM00382">
    <property type="entry name" value="AAA"/>
    <property type="match status" value="1"/>
</dbReference>
<feature type="transmembrane region" description="Helical" evidence="7">
    <location>
        <begin position="243"/>
        <end position="264"/>
    </location>
</feature>
<gene>
    <name evidence="10" type="ORF">GCM10010357_41790</name>
</gene>
<evidence type="ECO:0000313" key="10">
    <source>
        <dbReference type="EMBL" id="GAA0416039.1"/>
    </source>
</evidence>
<protein>
    <submittedName>
        <fullName evidence="10">ABC transporter ATP-binding protein</fullName>
    </submittedName>
</protein>
<name>A0ABP3IQF9_9ACTN</name>
<dbReference type="EMBL" id="BAAABX010000048">
    <property type="protein sequence ID" value="GAA0416039.1"/>
    <property type="molecule type" value="Genomic_DNA"/>
</dbReference>
<evidence type="ECO:0000256" key="4">
    <source>
        <dbReference type="ARBA" id="ARBA00022840"/>
    </source>
</evidence>
<accession>A0ABP3IQF9</accession>
<dbReference type="InterPro" id="IPR017871">
    <property type="entry name" value="ABC_transporter-like_CS"/>
</dbReference>
<evidence type="ECO:0000256" key="6">
    <source>
        <dbReference type="ARBA" id="ARBA00023136"/>
    </source>
</evidence>
<dbReference type="RefSeq" id="WP_344026607.1">
    <property type="nucleotide sequence ID" value="NZ_BAAABX010000048.1"/>
</dbReference>
<comment type="subcellular location">
    <subcellularLocation>
        <location evidence="1">Cell membrane</location>
        <topology evidence="1">Multi-pass membrane protein</topology>
    </subcellularLocation>
</comment>
<dbReference type="PROSITE" id="PS00211">
    <property type="entry name" value="ABC_TRANSPORTER_1"/>
    <property type="match status" value="1"/>
</dbReference>
<dbReference type="SUPFAM" id="SSF90123">
    <property type="entry name" value="ABC transporter transmembrane region"/>
    <property type="match status" value="1"/>
</dbReference>
<evidence type="ECO:0000259" key="9">
    <source>
        <dbReference type="PROSITE" id="PS50929"/>
    </source>
</evidence>
<feature type="transmembrane region" description="Helical" evidence="7">
    <location>
        <begin position="270"/>
        <end position="289"/>
    </location>
</feature>
<evidence type="ECO:0000256" key="3">
    <source>
        <dbReference type="ARBA" id="ARBA00022741"/>
    </source>
</evidence>
<feature type="transmembrane region" description="Helical" evidence="7">
    <location>
        <begin position="21"/>
        <end position="40"/>
    </location>
</feature>
<evidence type="ECO:0000256" key="5">
    <source>
        <dbReference type="ARBA" id="ARBA00022989"/>
    </source>
</evidence>
<evidence type="ECO:0000256" key="7">
    <source>
        <dbReference type="SAM" id="Phobius"/>
    </source>
</evidence>
<keyword evidence="6 7" id="KW-0472">Membrane</keyword>
<dbReference type="PANTHER" id="PTHR43394:SF1">
    <property type="entry name" value="ATP-BINDING CASSETTE SUB-FAMILY B MEMBER 10, MITOCHONDRIAL"/>
    <property type="match status" value="1"/>
</dbReference>
<dbReference type="Gene3D" id="3.40.50.300">
    <property type="entry name" value="P-loop containing nucleotide triphosphate hydrolases"/>
    <property type="match status" value="1"/>
</dbReference>
<keyword evidence="4 10" id="KW-0067">ATP-binding</keyword>